<name>A0A0B5EUL2_STRA4</name>
<dbReference type="Gene3D" id="3.30.530.20">
    <property type="match status" value="1"/>
</dbReference>
<protein>
    <recommendedName>
        <fullName evidence="3">Activator of Hsp90 ATPase homologue 1/2-like C-terminal domain-containing protein</fullName>
    </recommendedName>
</protein>
<reference evidence="4 5" key="1">
    <citation type="submission" date="2015-01" db="EMBL/GenBank/DDBJ databases">
        <title>Enhanced salinomycin production by adjusting the supply of polyketide extender units in Streptomyce albus DSM 41398.</title>
        <authorList>
            <person name="Lu C."/>
        </authorList>
    </citation>
    <scope>NUCLEOTIDE SEQUENCE [LARGE SCALE GENOMIC DNA]</scope>
    <source>
        <strain evidence="5">ATCC 21838 / DSM 41398 / FERM P-419 / JCM 4703 / NBRC 107858</strain>
    </source>
</reference>
<feature type="compositionally biased region" description="Basic and acidic residues" evidence="2">
    <location>
        <begin position="1"/>
        <end position="11"/>
    </location>
</feature>
<dbReference type="EMBL" id="CP010519">
    <property type="protein sequence ID" value="AJE82361.1"/>
    <property type="molecule type" value="Genomic_DNA"/>
</dbReference>
<keyword evidence="5" id="KW-1185">Reference proteome</keyword>
<feature type="region of interest" description="Disordered" evidence="2">
    <location>
        <begin position="1"/>
        <end position="29"/>
    </location>
</feature>
<dbReference type="KEGG" id="sals:SLNWT_1985"/>
<feature type="compositionally biased region" description="Basic and acidic residues" evidence="2">
    <location>
        <begin position="18"/>
        <end position="29"/>
    </location>
</feature>
<organism evidence="4 5">
    <name type="scientific">Streptomyces albus (strain ATCC 21838 / DSM 41398 / FERM P-419 / JCM 4703 / NBRC 107858)</name>
    <dbReference type="NCBI Taxonomy" id="1081613"/>
    <lineage>
        <taxon>Bacteria</taxon>
        <taxon>Bacillati</taxon>
        <taxon>Actinomycetota</taxon>
        <taxon>Actinomycetes</taxon>
        <taxon>Kitasatosporales</taxon>
        <taxon>Streptomycetaceae</taxon>
        <taxon>Streptomyces</taxon>
    </lineage>
</organism>
<accession>A0A0B5EUL2</accession>
<dbReference type="SUPFAM" id="SSF55961">
    <property type="entry name" value="Bet v1-like"/>
    <property type="match status" value="1"/>
</dbReference>
<comment type="similarity">
    <text evidence="1">Belongs to the AHA1 family.</text>
</comment>
<evidence type="ECO:0000313" key="4">
    <source>
        <dbReference type="EMBL" id="AJE82361.1"/>
    </source>
</evidence>
<dbReference type="Pfam" id="PF08327">
    <property type="entry name" value="AHSA1"/>
    <property type="match status" value="1"/>
</dbReference>
<evidence type="ECO:0000259" key="3">
    <source>
        <dbReference type="Pfam" id="PF08327"/>
    </source>
</evidence>
<dbReference type="AlphaFoldDB" id="A0A0B5EUL2"/>
<feature type="domain" description="Activator of Hsp90 ATPase homologue 1/2-like C-terminal" evidence="3">
    <location>
        <begin position="37"/>
        <end position="170"/>
    </location>
</feature>
<gene>
    <name evidence="4" type="ORF">SLNWT_1985</name>
</gene>
<dbReference type="Proteomes" id="UP000031523">
    <property type="component" value="Chromosome"/>
</dbReference>
<evidence type="ECO:0000256" key="1">
    <source>
        <dbReference type="ARBA" id="ARBA00006817"/>
    </source>
</evidence>
<evidence type="ECO:0000256" key="2">
    <source>
        <dbReference type="SAM" id="MobiDB-lite"/>
    </source>
</evidence>
<proteinExistence type="inferred from homology"/>
<dbReference type="InterPro" id="IPR013538">
    <property type="entry name" value="ASHA1/2-like_C"/>
</dbReference>
<sequence>MSENGKAHRTTDGPTEPGPDREPAAPADRIEREVRIAAPIERVWAVLTEPGHVGEWFGQGAPAQIDLRPGGIMQVDHGSAGQFPTKIVKVDPPQHFAYLWASGYPGDIAVPGNATLVEFTLAAEGERTLLHLTESGFTEVPLPPEHPEASYESHAAGWNELIEVLRTYAERTGR</sequence>
<evidence type="ECO:0000313" key="5">
    <source>
        <dbReference type="Proteomes" id="UP000031523"/>
    </source>
</evidence>
<dbReference type="InterPro" id="IPR023393">
    <property type="entry name" value="START-like_dom_sf"/>
</dbReference>